<feature type="transmembrane region" description="Helical" evidence="11">
    <location>
        <begin position="188"/>
        <end position="209"/>
    </location>
</feature>
<dbReference type="GO" id="GO:0046933">
    <property type="term" value="F:proton-transporting ATP synthase activity, rotational mechanism"/>
    <property type="evidence" value="ECO:0007669"/>
    <property type="project" value="UniProtKB-UniRule"/>
</dbReference>
<keyword evidence="11" id="KW-1003">Cell membrane</keyword>
<dbReference type="GO" id="GO:0045259">
    <property type="term" value="C:proton-transporting ATP synthase complex"/>
    <property type="evidence" value="ECO:0007669"/>
    <property type="project" value="UniProtKB-KW"/>
</dbReference>
<protein>
    <recommendedName>
        <fullName evidence="11 12">ATP synthase subunit a</fullName>
    </recommendedName>
    <alternativeName>
        <fullName evidence="11">ATP synthase F0 sector subunit a</fullName>
    </alternativeName>
    <alternativeName>
        <fullName evidence="11">F-ATPase subunit 6</fullName>
    </alternativeName>
</protein>
<dbReference type="PANTHER" id="PTHR42823:SF3">
    <property type="entry name" value="ATP SYNTHASE SUBUNIT A, CHLOROPLASTIC"/>
    <property type="match status" value="1"/>
</dbReference>
<comment type="similarity">
    <text evidence="2 11 12">Belongs to the ATPase A chain family.</text>
</comment>
<keyword evidence="4 11" id="KW-0138">CF(0)</keyword>
<dbReference type="SUPFAM" id="SSF81336">
    <property type="entry name" value="F1F0 ATP synthase subunit A"/>
    <property type="match status" value="1"/>
</dbReference>
<keyword evidence="6 11" id="KW-0375">Hydrogen ion transport</keyword>
<comment type="function">
    <text evidence="11 12">Key component of the proton channel; it plays a direct role in the translocation of protons across the membrane.</text>
</comment>
<dbReference type="InterPro" id="IPR045082">
    <property type="entry name" value="ATP_syn_F0_a_bact/chloroplast"/>
</dbReference>
<keyword evidence="10 11" id="KW-0066">ATP synthesis</keyword>
<evidence type="ECO:0000256" key="1">
    <source>
        <dbReference type="ARBA" id="ARBA00004141"/>
    </source>
</evidence>
<comment type="subcellular location">
    <subcellularLocation>
        <location evidence="11 12">Cell membrane</location>
        <topology evidence="11 12">Multi-pass membrane protein</topology>
    </subcellularLocation>
    <subcellularLocation>
        <location evidence="1">Membrane</location>
        <topology evidence="1">Multi-pass membrane protein</topology>
    </subcellularLocation>
</comment>
<gene>
    <name evidence="11" type="primary">atpB</name>
    <name evidence="13" type="ORF">A3G59_00220</name>
</gene>
<evidence type="ECO:0000256" key="12">
    <source>
        <dbReference type="RuleBase" id="RU000483"/>
    </source>
</evidence>
<dbReference type="InterPro" id="IPR035908">
    <property type="entry name" value="F0_ATP_A_sf"/>
</dbReference>
<evidence type="ECO:0000256" key="4">
    <source>
        <dbReference type="ARBA" id="ARBA00022547"/>
    </source>
</evidence>
<dbReference type="InterPro" id="IPR000568">
    <property type="entry name" value="ATP_synth_F0_asu"/>
</dbReference>
<feature type="transmembrane region" description="Helical" evidence="11">
    <location>
        <begin position="127"/>
        <end position="153"/>
    </location>
</feature>
<evidence type="ECO:0000256" key="8">
    <source>
        <dbReference type="ARBA" id="ARBA00023065"/>
    </source>
</evidence>
<comment type="caution">
    <text evidence="13">The sequence shown here is derived from an EMBL/GenBank/DDBJ whole genome shotgun (WGS) entry which is preliminary data.</text>
</comment>
<dbReference type="Gene3D" id="1.20.120.220">
    <property type="entry name" value="ATP synthase, F0 complex, subunit A"/>
    <property type="match status" value="1"/>
</dbReference>
<keyword evidence="7 11" id="KW-1133">Transmembrane helix</keyword>
<feature type="transmembrane region" description="Helical" evidence="11">
    <location>
        <begin position="215"/>
        <end position="237"/>
    </location>
</feature>
<keyword evidence="9 11" id="KW-0472">Membrane</keyword>
<reference evidence="13 14" key="1">
    <citation type="journal article" date="2016" name="Nat. Commun.">
        <title>Thousands of microbial genomes shed light on interconnected biogeochemical processes in an aquifer system.</title>
        <authorList>
            <person name="Anantharaman K."/>
            <person name="Brown C.T."/>
            <person name="Hug L.A."/>
            <person name="Sharon I."/>
            <person name="Castelle C.J."/>
            <person name="Probst A.J."/>
            <person name="Thomas B.C."/>
            <person name="Singh A."/>
            <person name="Wilkins M.J."/>
            <person name="Karaoz U."/>
            <person name="Brodie E.L."/>
            <person name="Williams K.H."/>
            <person name="Hubbard S.S."/>
            <person name="Banfield J.F."/>
        </authorList>
    </citation>
    <scope>NUCLEOTIDE SEQUENCE [LARGE SCALE GENOMIC DNA]</scope>
</reference>
<sequence>MHVSIKPEVIFHIGNFSVTNTLITAWAVVILIIALSFLVYRGLKQIPGRKQAAAELILEKLLGFMETVAGDARTARRFFPIVATIFIFVLAANWIGILPGVGSIGFFEKIGEETKFAPLFRSAYSDLNMTIALALIAVTLSHFFGIISIGFWAHVKKFINPKSPIDFFTGILEIVSEFAKILSFSFRLFGNVFAGEVLLVIISFLMPYVVPTPFLVMELFVGLIQALIFSVLAMVAFSSFSKVQH</sequence>
<dbReference type="PROSITE" id="PS00449">
    <property type="entry name" value="ATPASE_A"/>
    <property type="match status" value="1"/>
</dbReference>
<dbReference type="GO" id="GO:0005886">
    <property type="term" value="C:plasma membrane"/>
    <property type="evidence" value="ECO:0007669"/>
    <property type="project" value="UniProtKB-SubCell"/>
</dbReference>
<dbReference type="Proteomes" id="UP000176881">
    <property type="component" value="Unassembled WGS sequence"/>
</dbReference>
<evidence type="ECO:0000256" key="6">
    <source>
        <dbReference type="ARBA" id="ARBA00022781"/>
    </source>
</evidence>
<evidence type="ECO:0000313" key="14">
    <source>
        <dbReference type="Proteomes" id="UP000176881"/>
    </source>
</evidence>
<dbReference type="AlphaFoldDB" id="A0A1G2P893"/>
<accession>A0A1G2P893</accession>
<dbReference type="HAMAP" id="MF_01393">
    <property type="entry name" value="ATP_synth_a_bact"/>
    <property type="match status" value="1"/>
</dbReference>
<evidence type="ECO:0000256" key="3">
    <source>
        <dbReference type="ARBA" id="ARBA00022448"/>
    </source>
</evidence>
<evidence type="ECO:0000256" key="9">
    <source>
        <dbReference type="ARBA" id="ARBA00023136"/>
    </source>
</evidence>
<proteinExistence type="inferred from homology"/>
<dbReference type="STRING" id="1802335.A3G59_00220"/>
<evidence type="ECO:0000256" key="2">
    <source>
        <dbReference type="ARBA" id="ARBA00006810"/>
    </source>
</evidence>
<feature type="transmembrane region" description="Helical" evidence="11">
    <location>
        <begin position="20"/>
        <end position="40"/>
    </location>
</feature>
<name>A0A1G2P893_9BACT</name>
<dbReference type="InterPro" id="IPR023011">
    <property type="entry name" value="ATP_synth_F0_asu_AS"/>
</dbReference>
<keyword evidence="3 11" id="KW-0813">Transport</keyword>
<dbReference type="Pfam" id="PF00119">
    <property type="entry name" value="ATP-synt_A"/>
    <property type="match status" value="1"/>
</dbReference>
<evidence type="ECO:0000313" key="13">
    <source>
        <dbReference type="EMBL" id="OHA43939.1"/>
    </source>
</evidence>
<dbReference type="CDD" id="cd00310">
    <property type="entry name" value="ATP-synt_Fo_a_6"/>
    <property type="match status" value="1"/>
</dbReference>
<dbReference type="NCBIfam" id="TIGR01131">
    <property type="entry name" value="ATP_synt_6_or_A"/>
    <property type="match status" value="1"/>
</dbReference>
<evidence type="ECO:0000256" key="7">
    <source>
        <dbReference type="ARBA" id="ARBA00022989"/>
    </source>
</evidence>
<dbReference type="PRINTS" id="PR00123">
    <property type="entry name" value="ATPASEA"/>
</dbReference>
<dbReference type="EMBL" id="MHSN01000038">
    <property type="protein sequence ID" value="OHA43939.1"/>
    <property type="molecule type" value="Genomic_DNA"/>
</dbReference>
<evidence type="ECO:0000256" key="10">
    <source>
        <dbReference type="ARBA" id="ARBA00023310"/>
    </source>
</evidence>
<feature type="transmembrane region" description="Helical" evidence="11">
    <location>
        <begin position="81"/>
        <end position="107"/>
    </location>
</feature>
<dbReference type="GO" id="GO:0042777">
    <property type="term" value="P:proton motive force-driven plasma membrane ATP synthesis"/>
    <property type="evidence" value="ECO:0007669"/>
    <property type="project" value="TreeGrafter"/>
</dbReference>
<evidence type="ECO:0000256" key="5">
    <source>
        <dbReference type="ARBA" id="ARBA00022692"/>
    </source>
</evidence>
<dbReference type="PANTHER" id="PTHR42823">
    <property type="entry name" value="ATP SYNTHASE SUBUNIT A, CHLOROPLASTIC"/>
    <property type="match status" value="1"/>
</dbReference>
<keyword evidence="5 11" id="KW-0812">Transmembrane</keyword>
<organism evidence="13 14">
    <name type="scientific">Candidatus Taylorbacteria bacterium RIFCSPLOWO2_12_FULL_47_20</name>
    <dbReference type="NCBI Taxonomy" id="1802335"/>
    <lineage>
        <taxon>Bacteria</taxon>
        <taxon>Candidatus Tayloriibacteriota</taxon>
    </lineage>
</organism>
<keyword evidence="8 11" id="KW-0406">Ion transport</keyword>
<evidence type="ECO:0000256" key="11">
    <source>
        <dbReference type="HAMAP-Rule" id="MF_01393"/>
    </source>
</evidence>